<protein>
    <recommendedName>
        <fullName evidence="4">Threonine synthase</fullName>
        <ecNumber evidence="4">4.2.3.1</ecNumber>
    </recommendedName>
</protein>
<dbReference type="Pfam" id="PF00291">
    <property type="entry name" value="PALP"/>
    <property type="match status" value="1"/>
</dbReference>
<dbReference type="InterPro" id="IPR037158">
    <property type="entry name" value="Thr_synth_N_sf"/>
</dbReference>
<keyword evidence="3 5" id="KW-0663">Pyridoxal phosphate</keyword>
<evidence type="ECO:0000256" key="4">
    <source>
        <dbReference type="NCBIfam" id="TIGR00260"/>
    </source>
</evidence>
<dbReference type="InterPro" id="IPR001926">
    <property type="entry name" value="TrpB-like_PALP"/>
</dbReference>
<evidence type="ECO:0000259" key="6">
    <source>
        <dbReference type="Pfam" id="PF00291"/>
    </source>
</evidence>
<dbReference type="CDD" id="cd01560">
    <property type="entry name" value="Thr-synth_2"/>
    <property type="match status" value="1"/>
</dbReference>
<evidence type="ECO:0000313" key="9">
    <source>
        <dbReference type="Proteomes" id="UP000886804"/>
    </source>
</evidence>
<reference evidence="8" key="1">
    <citation type="journal article" date="2021" name="PeerJ">
        <title>Extensive microbial diversity within the chicken gut microbiome revealed by metagenomics and culture.</title>
        <authorList>
            <person name="Gilroy R."/>
            <person name="Ravi A."/>
            <person name="Getino M."/>
            <person name="Pursley I."/>
            <person name="Horton D.L."/>
            <person name="Alikhan N.F."/>
            <person name="Baker D."/>
            <person name="Gharbi K."/>
            <person name="Hall N."/>
            <person name="Watson M."/>
            <person name="Adriaenssens E.M."/>
            <person name="Foster-Nyarko E."/>
            <person name="Jarju S."/>
            <person name="Secka A."/>
            <person name="Antonio M."/>
            <person name="Oren A."/>
            <person name="Chaudhuri R.R."/>
            <person name="La Ragione R."/>
            <person name="Hildebrand F."/>
            <person name="Pallen M.J."/>
        </authorList>
    </citation>
    <scope>NUCLEOTIDE SEQUENCE</scope>
    <source>
        <strain evidence="8">CHK188-4685</strain>
    </source>
</reference>
<dbReference type="Gene3D" id="3.40.50.1100">
    <property type="match status" value="2"/>
</dbReference>
<name>A0A9D2L5S6_9FIRM</name>
<dbReference type="PANTHER" id="PTHR43515:SF1">
    <property type="entry name" value="THREONINE SYNTHASE-LIKE 1"/>
    <property type="match status" value="1"/>
</dbReference>
<organism evidence="8 9">
    <name type="scientific">Candidatus Enterocloster faecavium</name>
    <dbReference type="NCBI Taxonomy" id="2838560"/>
    <lineage>
        <taxon>Bacteria</taxon>
        <taxon>Bacillati</taxon>
        <taxon>Bacillota</taxon>
        <taxon>Clostridia</taxon>
        <taxon>Lachnospirales</taxon>
        <taxon>Lachnospiraceae</taxon>
        <taxon>Enterocloster</taxon>
    </lineage>
</organism>
<evidence type="ECO:0000256" key="1">
    <source>
        <dbReference type="ARBA" id="ARBA00001933"/>
    </source>
</evidence>
<dbReference type="GO" id="GO:0005737">
    <property type="term" value="C:cytoplasm"/>
    <property type="evidence" value="ECO:0007669"/>
    <property type="project" value="TreeGrafter"/>
</dbReference>
<gene>
    <name evidence="8" type="ORF">H9716_01220</name>
</gene>
<dbReference type="PANTHER" id="PTHR43515">
    <property type="entry name" value="THREONINE SYNTHASE-LIKE 1"/>
    <property type="match status" value="1"/>
</dbReference>
<keyword evidence="8" id="KW-0456">Lyase</keyword>
<dbReference type="InterPro" id="IPR029144">
    <property type="entry name" value="Thr_synth_N"/>
</dbReference>
<dbReference type="Proteomes" id="UP000886804">
    <property type="component" value="Unassembled WGS sequence"/>
</dbReference>
<comment type="similarity">
    <text evidence="2">Belongs to the threonine synthase family.</text>
</comment>
<dbReference type="SUPFAM" id="SSF53686">
    <property type="entry name" value="Tryptophan synthase beta subunit-like PLP-dependent enzymes"/>
    <property type="match status" value="1"/>
</dbReference>
<feature type="domain" description="Tryptophan synthase beta chain-like PALP" evidence="6">
    <location>
        <begin position="98"/>
        <end position="421"/>
    </location>
</feature>
<comment type="caution">
    <text evidence="8">The sequence shown here is derived from an EMBL/GenBank/DDBJ whole genome shotgun (WGS) entry which is preliminary data.</text>
</comment>
<sequence>MALSYESTRGGEKGVTSSQAILKGLAKDGGLFMPTEIPALDLPIRELAGLSYQETAYRIMRLFLTDFTEEELKNCIAKAYDEKFDTEEIAPLTKAEGAYFLELYHGNTIAFKDMALSILPHLMTTAAKKNHVDHQIVILTATSGDTGKAALAGFADVPGTKIIVFYPKGGVSRVQELQMRTQKGDNTSVVAIHGNFDDAQTGVKKLLADKELEQEMGEAGFQFSSANSINIGRLVPQIVYYVYAYAKLLENGEIAEGEEINVTVPTGNFGNILAAYFAKRMGLPIKTLICASNENKVLYDFFATGTYDRNREFVLTNSPSMDILISSNLERLIYLSTGCDAKATGELMKELSSQGSYHVTEQMRAFMSDFVGGFATEEEDEAEIRRIFEDTGYLVDTHTGVAAAVYHQYQEKTGDETKTVIASTASPFKFSHSVMEAIKGKDAVEGKDEFEIVDALSSLAAVPVPKAVEEIRTAPIRHNLECDVDGMKDMVKGILKI</sequence>
<dbReference type="GO" id="GO:0004795">
    <property type="term" value="F:threonine synthase activity"/>
    <property type="evidence" value="ECO:0007669"/>
    <property type="project" value="UniProtKB-UniRule"/>
</dbReference>
<proteinExistence type="inferred from homology"/>
<feature type="domain" description="Threonine synthase N-terminal" evidence="7">
    <location>
        <begin position="5"/>
        <end position="80"/>
    </location>
</feature>
<evidence type="ECO:0000313" key="8">
    <source>
        <dbReference type="EMBL" id="HJB06468.1"/>
    </source>
</evidence>
<evidence type="ECO:0000256" key="2">
    <source>
        <dbReference type="ARBA" id="ARBA00005517"/>
    </source>
</evidence>
<dbReference type="InterPro" id="IPR036052">
    <property type="entry name" value="TrpB-like_PALP_sf"/>
</dbReference>
<evidence type="ECO:0000259" key="7">
    <source>
        <dbReference type="Pfam" id="PF14821"/>
    </source>
</evidence>
<dbReference type="NCBIfam" id="TIGR00260">
    <property type="entry name" value="thrC"/>
    <property type="match status" value="1"/>
</dbReference>
<evidence type="ECO:0000256" key="5">
    <source>
        <dbReference type="PIRSR" id="PIRSR604450-51"/>
    </source>
</evidence>
<comment type="cofactor">
    <cofactor evidence="1 5">
        <name>pyridoxal 5'-phosphate</name>
        <dbReference type="ChEBI" id="CHEBI:597326"/>
    </cofactor>
</comment>
<evidence type="ECO:0000256" key="3">
    <source>
        <dbReference type="ARBA" id="ARBA00022898"/>
    </source>
</evidence>
<dbReference type="InterPro" id="IPR004450">
    <property type="entry name" value="Thr_synthase-like"/>
</dbReference>
<dbReference type="EMBL" id="DWYS01000013">
    <property type="protein sequence ID" value="HJB06468.1"/>
    <property type="molecule type" value="Genomic_DNA"/>
</dbReference>
<dbReference type="GO" id="GO:0009088">
    <property type="term" value="P:threonine biosynthetic process"/>
    <property type="evidence" value="ECO:0007669"/>
    <property type="project" value="UniProtKB-UniRule"/>
</dbReference>
<reference evidence="8" key="2">
    <citation type="submission" date="2021-04" db="EMBL/GenBank/DDBJ databases">
        <authorList>
            <person name="Gilroy R."/>
        </authorList>
    </citation>
    <scope>NUCLEOTIDE SEQUENCE</scope>
    <source>
        <strain evidence="8">CHK188-4685</strain>
    </source>
</reference>
<dbReference type="EC" id="4.2.3.1" evidence="4"/>
<accession>A0A9D2L5S6</accession>
<dbReference type="AlphaFoldDB" id="A0A9D2L5S6"/>
<dbReference type="Pfam" id="PF14821">
    <property type="entry name" value="Thr_synth_N"/>
    <property type="match status" value="1"/>
</dbReference>
<feature type="modified residue" description="N6-(pyridoxal phosphate)lysine" evidence="5">
    <location>
        <position position="112"/>
    </location>
</feature>
<dbReference type="Gene3D" id="3.90.1380.10">
    <property type="entry name" value="Threonine synthase, N-terminal domain"/>
    <property type="match status" value="1"/>
</dbReference>